<dbReference type="Gene3D" id="1.10.10.60">
    <property type="entry name" value="Homeodomain-like"/>
    <property type="match status" value="1"/>
</dbReference>
<evidence type="ECO:0000259" key="3">
    <source>
        <dbReference type="PROSITE" id="PS50977"/>
    </source>
</evidence>
<dbReference type="InterPro" id="IPR009057">
    <property type="entry name" value="Homeodomain-like_sf"/>
</dbReference>
<dbReference type="Gene3D" id="1.10.357.10">
    <property type="entry name" value="Tetracycline Repressor, domain 2"/>
    <property type="match status" value="1"/>
</dbReference>
<dbReference type="Proteomes" id="UP000292544">
    <property type="component" value="Unassembled WGS sequence"/>
</dbReference>
<feature type="domain" description="HTH tetR-type" evidence="3">
    <location>
        <begin position="21"/>
        <end position="81"/>
    </location>
</feature>
<evidence type="ECO:0000313" key="4">
    <source>
        <dbReference type="EMBL" id="TAA47206.1"/>
    </source>
</evidence>
<dbReference type="PANTHER" id="PTHR30055:SF146">
    <property type="entry name" value="HTH-TYPE TRANSCRIPTIONAL DUAL REGULATOR CECR"/>
    <property type="match status" value="1"/>
</dbReference>
<reference evidence="5" key="1">
    <citation type="submission" date="2019-02" db="EMBL/GenBank/DDBJ databases">
        <title>Draft genome sequence of Muricauda sp. 176CP4-71.</title>
        <authorList>
            <person name="Park J.-S."/>
        </authorList>
    </citation>
    <scope>NUCLEOTIDE SEQUENCE [LARGE SCALE GENOMIC DNA]</scope>
    <source>
        <strain evidence="5">176GS2-150</strain>
    </source>
</reference>
<dbReference type="SUPFAM" id="SSF48498">
    <property type="entry name" value="Tetracyclin repressor-like, C-terminal domain"/>
    <property type="match status" value="1"/>
</dbReference>
<organism evidence="4 5">
    <name type="scientific">Corallincola spongiicola</name>
    <dbReference type="NCBI Taxonomy" id="2520508"/>
    <lineage>
        <taxon>Bacteria</taxon>
        <taxon>Pseudomonadati</taxon>
        <taxon>Pseudomonadota</taxon>
        <taxon>Gammaproteobacteria</taxon>
        <taxon>Alteromonadales</taxon>
        <taxon>Psychromonadaceae</taxon>
        <taxon>Corallincola</taxon>
    </lineage>
</organism>
<dbReference type="InterPro" id="IPR039536">
    <property type="entry name" value="TetR_C_Proteobacteria"/>
</dbReference>
<sequence length="217" mass="23947">MCSIAIGRGKQVAVKGRSKSEQKRLQILDAAISLFTDLGYANTSMDKIAVLAGVSKQTVYSHFENKEQLFVAAVGQKCIAHELTDVAFNVERDLRETLLLVAIRFNELILSDAAVKTYRTCVAQAETHPQLGELFFQAGPKRVIAEVTNYLEKMCQRGALKIAHVPNAAVQLLLMAQSRDRICVELGLAPVQTDAERLQYLTSCVDLFIQGYSVNEA</sequence>
<dbReference type="PROSITE" id="PS50977">
    <property type="entry name" value="HTH_TETR_2"/>
    <property type="match status" value="1"/>
</dbReference>
<accession>A0ABY1WR64</accession>
<keyword evidence="5" id="KW-1185">Reference proteome</keyword>
<proteinExistence type="predicted"/>
<dbReference type="PANTHER" id="PTHR30055">
    <property type="entry name" value="HTH-TYPE TRANSCRIPTIONAL REGULATOR RUTR"/>
    <property type="match status" value="1"/>
</dbReference>
<gene>
    <name evidence="4" type="ORF">EXY25_08170</name>
</gene>
<dbReference type="Pfam" id="PF14246">
    <property type="entry name" value="TetR_C_7"/>
    <property type="match status" value="1"/>
</dbReference>
<dbReference type="InterPro" id="IPR001647">
    <property type="entry name" value="HTH_TetR"/>
</dbReference>
<feature type="DNA-binding region" description="H-T-H motif" evidence="2">
    <location>
        <begin position="44"/>
        <end position="63"/>
    </location>
</feature>
<dbReference type="EMBL" id="SHLY01000002">
    <property type="protein sequence ID" value="TAA47206.1"/>
    <property type="molecule type" value="Genomic_DNA"/>
</dbReference>
<keyword evidence="1 2" id="KW-0238">DNA-binding</keyword>
<evidence type="ECO:0000256" key="1">
    <source>
        <dbReference type="ARBA" id="ARBA00023125"/>
    </source>
</evidence>
<dbReference type="InterPro" id="IPR050109">
    <property type="entry name" value="HTH-type_TetR-like_transc_reg"/>
</dbReference>
<evidence type="ECO:0000256" key="2">
    <source>
        <dbReference type="PROSITE-ProRule" id="PRU00335"/>
    </source>
</evidence>
<evidence type="ECO:0000313" key="5">
    <source>
        <dbReference type="Proteomes" id="UP000292544"/>
    </source>
</evidence>
<protein>
    <submittedName>
        <fullName evidence="4">TetR/AcrR family transcriptional regulator</fullName>
    </submittedName>
</protein>
<dbReference type="Pfam" id="PF00440">
    <property type="entry name" value="TetR_N"/>
    <property type="match status" value="1"/>
</dbReference>
<comment type="caution">
    <text evidence="4">The sequence shown here is derived from an EMBL/GenBank/DDBJ whole genome shotgun (WGS) entry which is preliminary data.</text>
</comment>
<dbReference type="SUPFAM" id="SSF46689">
    <property type="entry name" value="Homeodomain-like"/>
    <property type="match status" value="1"/>
</dbReference>
<dbReference type="InterPro" id="IPR036271">
    <property type="entry name" value="Tet_transcr_reg_TetR-rel_C_sf"/>
</dbReference>
<name>A0ABY1WR64_9GAMM</name>
<dbReference type="PRINTS" id="PR00455">
    <property type="entry name" value="HTHTETR"/>
</dbReference>